<dbReference type="AlphaFoldDB" id="A0A414Q2I8"/>
<reference evidence="1 2" key="1">
    <citation type="submission" date="2018-08" db="EMBL/GenBank/DDBJ databases">
        <title>A genome reference for cultivated species of the human gut microbiota.</title>
        <authorList>
            <person name="Zou Y."/>
            <person name="Xue W."/>
            <person name="Luo G."/>
        </authorList>
    </citation>
    <scope>NUCLEOTIDE SEQUENCE [LARGE SCALE GENOMIC DNA]</scope>
    <source>
        <strain evidence="1 2">AM25-1</strain>
    </source>
</reference>
<sequence length="123" mass="13963">MKLSKPIIIKNFDGSEKRIEEVNITKENFTARAILEAEREFLLNEGLGLPTNVSFESLKSYQGYIAARIIGCRYNELLELPGDDFLKIVAIIKGFLDGLDWEILTDLISEKSELLSLKKQEQA</sequence>
<evidence type="ECO:0000313" key="1">
    <source>
        <dbReference type="EMBL" id="RHF75029.1"/>
    </source>
</evidence>
<protein>
    <recommendedName>
        <fullName evidence="3">Phage tail assembly protein</fullName>
    </recommendedName>
</protein>
<proteinExistence type="predicted"/>
<gene>
    <name evidence="1" type="ORF">DW663_01160</name>
</gene>
<accession>A0A414Q2I8</accession>
<evidence type="ECO:0000313" key="2">
    <source>
        <dbReference type="Proteomes" id="UP000284676"/>
    </source>
</evidence>
<evidence type="ECO:0008006" key="3">
    <source>
        <dbReference type="Google" id="ProtNLM"/>
    </source>
</evidence>
<name>A0A414Q2I8_FUSMR</name>
<organism evidence="1 2">
    <name type="scientific">Fusobacterium mortiferum</name>
    <dbReference type="NCBI Taxonomy" id="850"/>
    <lineage>
        <taxon>Bacteria</taxon>
        <taxon>Fusobacteriati</taxon>
        <taxon>Fusobacteriota</taxon>
        <taxon>Fusobacteriia</taxon>
        <taxon>Fusobacteriales</taxon>
        <taxon>Fusobacteriaceae</taxon>
        <taxon>Fusobacterium</taxon>
    </lineage>
</organism>
<dbReference type="RefSeq" id="WP_118233898.1">
    <property type="nucleotide sequence ID" value="NZ_JADYUV010000001.1"/>
</dbReference>
<comment type="caution">
    <text evidence="1">The sequence shown here is derived from an EMBL/GenBank/DDBJ whole genome shotgun (WGS) entry which is preliminary data.</text>
</comment>
<dbReference type="EMBL" id="QRHL01000001">
    <property type="protein sequence ID" value="RHF75029.1"/>
    <property type="molecule type" value="Genomic_DNA"/>
</dbReference>
<dbReference type="Proteomes" id="UP000284676">
    <property type="component" value="Unassembled WGS sequence"/>
</dbReference>